<proteinExistence type="predicted"/>
<dbReference type="PROSITE" id="PS50112">
    <property type="entry name" value="PAS"/>
    <property type="match status" value="1"/>
</dbReference>
<dbReference type="Proteomes" id="UP001606210">
    <property type="component" value="Unassembled WGS sequence"/>
</dbReference>
<dbReference type="RefSeq" id="WP_394482673.1">
    <property type="nucleotide sequence ID" value="NZ_JBIGHV010000009.1"/>
</dbReference>
<dbReference type="SMART" id="SM00304">
    <property type="entry name" value="HAMP"/>
    <property type="match status" value="1"/>
</dbReference>
<dbReference type="NCBIfam" id="TIGR00254">
    <property type="entry name" value="GGDEF"/>
    <property type="match status" value="1"/>
</dbReference>
<dbReference type="InterPro" id="IPR001633">
    <property type="entry name" value="EAL_dom"/>
</dbReference>
<protein>
    <submittedName>
        <fullName evidence="7">EAL domain-containing protein</fullName>
    </submittedName>
</protein>
<evidence type="ECO:0000259" key="3">
    <source>
        <dbReference type="PROSITE" id="PS50113"/>
    </source>
</evidence>
<dbReference type="SMART" id="SM00052">
    <property type="entry name" value="EAL"/>
    <property type="match status" value="1"/>
</dbReference>
<dbReference type="SMART" id="SM00091">
    <property type="entry name" value="PAS"/>
    <property type="match status" value="2"/>
</dbReference>
<dbReference type="InterPro" id="IPR035919">
    <property type="entry name" value="EAL_sf"/>
</dbReference>
<dbReference type="InterPro" id="IPR000700">
    <property type="entry name" value="PAS-assoc_C"/>
</dbReference>
<organism evidence="7 8">
    <name type="scientific">Pelomonas parva</name>
    <dbReference type="NCBI Taxonomy" id="3299032"/>
    <lineage>
        <taxon>Bacteria</taxon>
        <taxon>Pseudomonadati</taxon>
        <taxon>Pseudomonadota</taxon>
        <taxon>Betaproteobacteria</taxon>
        <taxon>Burkholderiales</taxon>
        <taxon>Sphaerotilaceae</taxon>
        <taxon>Roseateles</taxon>
    </lineage>
</organism>
<dbReference type="Gene3D" id="3.20.20.450">
    <property type="entry name" value="EAL domain"/>
    <property type="match status" value="1"/>
</dbReference>
<dbReference type="Pfam" id="PF00989">
    <property type="entry name" value="PAS"/>
    <property type="match status" value="1"/>
</dbReference>
<dbReference type="SMART" id="SM00086">
    <property type="entry name" value="PAC"/>
    <property type="match status" value="1"/>
</dbReference>
<dbReference type="InterPro" id="IPR043128">
    <property type="entry name" value="Rev_trsase/Diguanyl_cyclase"/>
</dbReference>
<reference evidence="7 8" key="1">
    <citation type="submission" date="2024-08" db="EMBL/GenBank/DDBJ databases">
        <authorList>
            <person name="Lu H."/>
        </authorList>
    </citation>
    <scope>NUCLEOTIDE SEQUENCE [LARGE SCALE GENOMIC DNA]</scope>
    <source>
        <strain evidence="7 8">LYH14W</strain>
    </source>
</reference>
<keyword evidence="1" id="KW-1133">Transmembrane helix</keyword>
<keyword evidence="1" id="KW-0472">Membrane</keyword>
<dbReference type="InterPro" id="IPR003660">
    <property type="entry name" value="HAMP_dom"/>
</dbReference>
<dbReference type="PROSITE" id="PS50885">
    <property type="entry name" value="HAMP"/>
    <property type="match status" value="1"/>
</dbReference>
<dbReference type="SUPFAM" id="SSF55073">
    <property type="entry name" value="Nucleotide cyclase"/>
    <property type="match status" value="1"/>
</dbReference>
<name>A0ABW7F7P6_9BURK</name>
<dbReference type="CDD" id="cd06225">
    <property type="entry name" value="HAMP"/>
    <property type="match status" value="1"/>
</dbReference>
<dbReference type="CDD" id="cd01949">
    <property type="entry name" value="GGDEF"/>
    <property type="match status" value="1"/>
</dbReference>
<dbReference type="InterPro" id="IPR052155">
    <property type="entry name" value="Biofilm_reg_signaling"/>
</dbReference>
<dbReference type="SUPFAM" id="SSF55785">
    <property type="entry name" value="PYP-like sensor domain (PAS domain)"/>
    <property type="match status" value="1"/>
</dbReference>
<dbReference type="Pfam" id="PF00990">
    <property type="entry name" value="GGDEF"/>
    <property type="match status" value="1"/>
</dbReference>
<evidence type="ECO:0000259" key="6">
    <source>
        <dbReference type="PROSITE" id="PS50887"/>
    </source>
</evidence>
<dbReference type="PROSITE" id="PS50883">
    <property type="entry name" value="EAL"/>
    <property type="match status" value="1"/>
</dbReference>
<dbReference type="InterPro" id="IPR000014">
    <property type="entry name" value="PAS"/>
</dbReference>
<dbReference type="SMART" id="SM00267">
    <property type="entry name" value="GGDEF"/>
    <property type="match status" value="1"/>
</dbReference>
<feature type="domain" description="HAMP" evidence="5">
    <location>
        <begin position="319"/>
        <end position="372"/>
    </location>
</feature>
<feature type="domain" description="EAL" evidence="4">
    <location>
        <begin position="789"/>
        <end position="1043"/>
    </location>
</feature>
<evidence type="ECO:0000259" key="5">
    <source>
        <dbReference type="PROSITE" id="PS50885"/>
    </source>
</evidence>
<dbReference type="InterPro" id="IPR001610">
    <property type="entry name" value="PAC"/>
</dbReference>
<feature type="domain" description="GGDEF" evidence="6">
    <location>
        <begin position="646"/>
        <end position="780"/>
    </location>
</feature>
<dbReference type="CDD" id="cd00130">
    <property type="entry name" value="PAS"/>
    <property type="match status" value="1"/>
</dbReference>
<sequence>MRLPDFSRLIARLSVGRKLMLIYLLDLTAVIFVSGILINEKFIAIDFARKEVQGNAYVSGVRDGLIGAARFGAGDLQAQAGLGPAVTAVAQAELAHGPGLDSAALAAAAQSALAAARAVPPADAGPAVDLVLVQGRDLLTRVANQSNLILDPDLASYYTMSLLVLRYPELLEQVQALGREMGQTDATQRTRYLILEGRLDATAQGIRSDHAEGFAAGDPALRAALQPHEQALAGAIAAFRSAASRSAERPGDTALYATARAAQRTLVDTLQGSWAAANAEMDRLLAQRIDGLYQRMWLHLGTALTLLLAILGVVTFVAHQIAHPLRHLSGVADTVRRTGDHRLRASWQSSDEIGRLVVAFNDMLAQLDHEREAQKELAASARAAEVERALVEATPIPLVVTAIPGHEVLHLNPPAEAWLAGRRDDPWKAGLESQVRARFFQQLSDRGGVDEFEVRWTGGAEPAWAVLSARRLQYQGREAVVTAFAPINHLKLMERRLQLWAKVFEASSEGIVILDADRRTLTVNQAFTRHTGLELQDVVGERPEALRLPEAAWPTVQLRGTWQGEAAMRRRNGSEYPAWLMVSAVRHGSAEVSHYIVTSIDISDRKRSEERIRFLAEHDVLTELPNRALCTERLRMAVQQAKRTGRQVAVLFIDLDRFKDINDSLGHHIGDGLLRSVAQRLLAGVREGDTVSRLGGDEFVIVLAGVDGADEVAQIVHERLIPRIREVHPVEGSELHVSCSVGVALYPDDATDLDELMRHADTAMYQAKANGKDNAQFFTVGMTERAQARLQMLGQLRHAAEQGQLHLHWQPRVRARDGSLAGVEGLLRWVHPEMGQVSPAQFIPLAEDSGLIVPMGDWVVEQACAQIARWRDAGWPSLSVSINLSARQLQGDELIDVVRDSMARHGVLPGELELELTESMVMVDAEANLQRLHALRALGVTLAIDDFGTGYSSLAYLNRFPIDKLKIDRSFVHDMLDDPTDRAITMAIIGLGHTLGLKVVAEGVELASEATVLRDAGCDELQGFLYARPMAADELAAWREARQPALS</sequence>
<dbReference type="PROSITE" id="PS50887">
    <property type="entry name" value="GGDEF"/>
    <property type="match status" value="1"/>
</dbReference>
<evidence type="ECO:0000259" key="2">
    <source>
        <dbReference type="PROSITE" id="PS50112"/>
    </source>
</evidence>
<dbReference type="PROSITE" id="PS50113">
    <property type="entry name" value="PAC"/>
    <property type="match status" value="1"/>
</dbReference>
<dbReference type="SUPFAM" id="SSF158472">
    <property type="entry name" value="HAMP domain-like"/>
    <property type="match status" value="1"/>
</dbReference>
<dbReference type="Pfam" id="PF00672">
    <property type="entry name" value="HAMP"/>
    <property type="match status" value="1"/>
</dbReference>
<gene>
    <name evidence="7" type="ORF">ACG00Y_22155</name>
</gene>
<feature type="domain" description="PAC" evidence="3">
    <location>
        <begin position="562"/>
        <end position="614"/>
    </location>
</feature>
<dbReference type="NCBIfam" id="TIGR00229">
    <property type="entry name" value="sensory_box"/>
    <property type="match status" value="1"/>
</dbReference>
<dbReference type="EMBL" id="JBIGHV010000009">
    <property type="protein sequence ID" value="MFG6432637.1"/>
    <property type="molecule type" value="Genomic_DNA"/>
</dbReference>
<dbReference type="InterPro" id="IPR029787">
    <property type="entry name" value="Nucleotide_cyclase"/>
</dbReference>
<accession>A0ABW7F7P6</accession>
<comment type="caution">
    <text evidence="7">The sequence shown here is derived from an EMBL/GenBank/DDBJ whole genome shotgun (WGS) entry which is preliminary data.</text>
</comment>
<evidence type="ECO:0000256" key="1">
    <source>
        <dbReference type="SAM" id="Phobius"/>
    </source>
</evidence>
<dbReference type="InterPro" id="IPR013767">
    <property type="entry name" value="PAS_fold"/>
</dbReference>
<dbReference type="InterPro" id="IPR035965">
    <property type="entry name" value="PAS-like_dom_sf"/>
</dbReference>
<feature type="domain" description="PAS" evidence="2">
    <location>
        <begin position="496"/>
        <end position="541"/>
    </location>
</feature>
<dbReference type="InterPro" id="IPR000160">
    <property type="entry name" value="GGDEF_dom"/>
</dbReference>
<dbReference type="PANTHER" id="PTHR44757">
    <property type="entry name" value="DIGUANYLATE CYCLASE DGCP"/>
    <property type="match status" value="1"/>
</dbReference>
<dbReference type="Gene3D" id="3.30.70.270">
    <property type="match status" value="1"/>
</dbReference>
<dbReference type="Gene3D" id="3.30.450.20">
    <property type="entry name" value="PAS domain"/>
    <property type="match status" value="1"/>
</dbReference>
<keyword evidence="8" id="KW-1185">Reference proteome</keyword>
<evidence type="ECO:0000313" key="7">
    <source>
        <dbReference type="EMBL" id="MFG6432637.1"/>
    </source>
</evidence>
<evidence type="ECO:0000259" key="4">
    <source>
        <dbReference type="PROSITE" id="PS50883"/>
    </source>
</evidence>
<dbReference type="CDD" id="cd01948">
    <property type="entry name" value="EAL"/>
    <property type="match status" value="1"/>
</dbReference>
<dbReference type="PANTHER" id="PTHR44757:SF2">
    <property type="entry name" value="BIOFILM ARCHITECTURE MAINTENANCE PROTEIN MBAA"/>
    <property type="match status" value="1"/>
</dbReference>
<feature type="transmembrane region" description="Helical" evidence="1">
    <location>
        <begin position="20"/>
        <end position="39"/>
    </location>
</feature>
<dbReference type="Pfam" id="PF00563">
    <property type="entry name" value="EAL"/>
    <property type="match status" value="1"/>
</dbReference>
<dbReference type="SUPFAM" id="SSF141868">
    <property type="entry name" value="EAL domain-like"/>
    <property type="match status" value="1"/>
</dbReference>
<dbReference type="Gene3D" id="6.10.340.10">
    <property type="match status" value="1"/>
</dbReference>
<feature type="transmembrane region" description="Helical" evidence="1">
    <location>
        <begin position="297"/>
        <end position="318"/>
    </location>
</feature>
<evidence type="ECO:0000313" key="8">
    <source>
        <dbReference type="Proteomes" id="UP001606210"/>
    </source>
</evidence>
<keyword evidence="1" id="KW-0812">Transmembrane</keyword>